<protein>
    <recommendedName>
        <fullName evidence="4">G0/G1 switch 2</fullName>
    </recommendedName>
</protein>
<sequence>LHLSETGGSTQIYFGVTFDIHEHFKRNPTRNPMKQMESIKEIVPFAKELLSQNPTRGMVKVYLAGTVLAFFGIVIGLVETVCKSFSPREPMDEEFAWLMAREHLLQERKIDVELTETPAATEAGAASKSRVTAVQRNTATRLHAS</sequence>
<evidence type="ECO:0000256" key="1">
    <source>
        <dbReference type="SAM" id="Phobius"/>
    </source>
</evidence>
<feature type="non-terminal residue" evidence="2">
    <location>
        <position position="1"/>
    </location>
</feature>
<keyword evidence="1" id="KW-0812">Transmembrane</keyword>
<accession>A0A9Q1HVV8</accession>
<feature type="transmembrane region" description="Helical" evidence="1">
    <location>
        <begin position="61"/>
        <end position="82"/>
    </location>
</feature>
<evidence type="ECO:0008006" key="4">
    <source>
        <dbReference type="Google" id="ProtNLM"/>
    </source>
</evidence>
<dbReference type="PANTHER" id="PTHR15570">
    <property type="entry name" value="G0/G1 SWITCH PROTEIN 2"/>
    <property type="match status" value="1"/>
</dbReference>
<dbReference type="OrthoDB" id="9373743at2759"/>
<gene>
    <name evidence="2" type="ORF">COCON_G00149480</name>
</gene>
<comment type="caution">
    <text evidence="2">The sequence shown here is derived from an EMBL/GenBank/DDBJ whole genome shotgun (WGS) entry which is preliminary data.</text>
</comment>
<proteinExistence type="predicted"/>
<organism evidence="2 3">
    <name type="scientific">Conger conger</name>
    <name type="common">Conger eel</name>
    <name type="synonym">Muraena conger</name>
    <dbReference type="NCBI Taxonomy" id="82655"/>
    <lineage>
        <taxon>Eukaryota</taxon>
        <taxon>Metazoa</taxon>
        <taxon>Chordata</taxon>
        <taxon>Craniata</taxon>
        <taxon>Vertebrata</taxon>
        <taxon>Euteleostomi</taxon>
        <taxon>Actinopterygii</taxon>
        <taxon>Neopterygii</taxon>
        <taxon>Teleostei</taxon>
        <taxon>Anguilliformes</taxon>
        <taxon>Congridae</taxon>
        <taxon>Conger</taxon>
    </lineage>
</organism>
<evidence type="ECO:0000313" key="3">
    <source>
        <dbReference type="Proteomes" id="UP001152803"/>
    </source>
</evidence>
<dbReference type="Proteomes" id="UP001152803">
    <property type="component" value="Unassembled WGS sequence"/>
</dbReference>
<reference evidence="2" key="1">
    <citation type="journal article" date="2023" name="Science">
        <title>Genome structures resolve the early diversification of teleost fishes.</title>
        <authorList>
            <person name="Parey E."/>
            <person name="Louis A."/>
            <person name="Montfort J."/>
            <person name="Bouchez O."/>
            <person name="Roques C."/>
            <person name="Iampietro C."/>
            <person name="Lluch J."/>
            <person name="Castinel A."/>
            <person name="Donnadieu C."/>
            <person name="Desvignes T."/>
            <person name="Floi Bucao C."/>
            <person name="Jouanno E."/>
            <person name="Wen M."/>
            <person name="Mejri S."/>
            <person name="Dirks R."/>
            <person name="Jansen H."/>
            <person name="Henkel C."/>
            <person name="Chen W.J."/>
            <person name="Zahm M."/>
            <person name="Cabau C."/>
            <person name="Klopp C."/>
            <person name="Thompson A.W."/>
            <person name="Robinson-Rechavi M."/>
            <person name="Braasch I."/>
            <person name="Lecointre G."/>
            <person name="Bobe J."/>
            <person name="Postlethwait J.H."/>
            <person name="Berthelot C."/>
            <person name="Roest Crollius H."/>
            <person name="Guiguen Y."/>
        </authorList>
    </citation>
    <scope>NUCLEOTIDE SEQUENCE</scope>
    <source>
        <strain evidence="2">Concon-B</strain>
    </source>
</reference>
<keyword evidence="1" id="KW-0472">Membrane</keyword>
<keyword evidence="1" id="KW-1133">Transmembrane helix</keyword>
<name>A0A9Q1HVV8_CONCO</name>
<keyword evidence="3" id="KW-1185">Reference proteome</keyword>
<dbReference type="PANTHER" id="PTHR15570:SF2">
    <property type="entry name" value="G0_G1 SWITCH PROTEIN 2"/>
    <property type="match status" value="1"/>
</dbReference>
<dbReference type="EMBL" id="JAFJMO010000010">
    <property type="protein sequence ID" value="KAJ8265849.1"/>
    <property type="molecule type" value="Genomic_DNA"/>
</dbReference>
<dbReference type="Pfam" id="PF15103">
    <property type="entry name" value="G0-G1_switch_2"/>
    <property type="match status" value="1"/>
</dbReference>
<evidence type="ECO:0000313" key="2">
    <source>
        <dbReference type="EMBL" id="KAJ8265849.1"/>
    </source>
</evidence>
<dbReference type="InterPro" id="IPR016821">
    <property type="entry name" value="G0S2"/>
</dbReference>
<dbReference type="AlphaFoldDB" id="A0A9Q1HVV8"/>